<dbReference type="OrthoDB" id="776378at2759"/>
<organism evidence="2 3">
    <name type="scientific">Nelumbo nucifera</name>
    <name type="common">Sacred lotus</name>
    <dbReference type="NCBI Taxonomy" id="4432"/>
    <lineage>
        <taxon>Eukaryota</taxon>
        <taxon>Viridiplantae</taxon>
        <taxon>Streptophyta</taxon>
        <taxon>Embryophyta</taxon>
        <taxon>Tracheophyta</taxon>
        <taxon>Spermatophyta</taxon>
        <taxon>Magnoliopsida</taxon>
        <taxon>Proteales</taxon>
        <taxon>Nelumbonaceae</taxon>
        <taxon>Nelumbo</taxon>
    </lineage>
</organism>
<dbReference type="AlphaFoldDB" id="A0A1U8Q0T1"/>
<dbReference type="KEGG" id="nnu:109114031"/>
<dbReference type="RefSeq" id="XP_019051586.1">
    <property type="nucleotide sequence ID" value="XM_019196041.1"/>
</dbReference>
<evidence type="ECO:0000313" key="2">
    <source>
        <dbReference type="Proteomes" id="UP000189703"/>
    </source>
</evidence>
<accession>A0A1U8Q0T1</accession>
<dbReference type="Proteomes" id="UP000189703">
    <property type="component" value="Unplaced"/>
</dbReference>
<name>A0A1U8Q0T1_NELNU</name>
<evidence type="ECO:0000256" key="1">
    <source>
        <dbReference type="SAM" id="MobiDB-lite"/>
    </source>
</evidence>
<gene>
    <name evidence="3" type="primary">LOC109114031</name>
</gene>
<keyword evidence="2" id="KW-1185">Reference proteome</keyword>
<feature type="compositionally biased region" description="Basic and acidic residues" evidence="1">
    <location>
        <begin position="111"/>
        <end position="125"/>
    </location>
</feature>
<feature type="compositionally biased region" description="Basic and acidic residues" evidence="1">
    <location>
        <begin position="168"/>
        <end position="187"/>
    </location>
</feature>
<sequence length="239" mass="25966">MGCNKSKHDVAAGNTVRRRKKLSVAVERSKEGLEPIPEGDVDGVAKSPSLQVQQQQQQPEPKNTTTEIEFQSEKVVGGGDVKDVVVNTESNDGGTKEAKGTTGEELVDGGNEAHHDRLISRDSPDHYFSSRKNEDAIDAIVGDEGGVVYFSPPHEPDMPGIGAKHKKGFVDEGEKRTETEEKRKSKKLEEKVLVKEEKVVTTIETRVVTTIENKNKLGEIVAEHLSGSSSSPPKVSSKT</sequence>
<proteinExistence type="predicted"/>
<evidence type="ECO:0000313" key="3">
    <source>
        <dbReference type="RefSeq" id="XP_019051586.1"/>
    </source>
</evidence>
<feature type="region of interest" description="Disordered" evidence="1">
    <location>
        <begin position="150"/>
        <end position="187"/>
    </location>
</feature>
<dbReference type="OMA" id="GGNEAHH"/>
<feature type="compositionally biased region" description="Polar residues" evidence="1">
    <location>
        <begin position="59"/>
        <end position="69"/>
    </location>
</feature>
<feature type="compositionally biased region" description="Basic and acidic residues" evidence="1">
    <location>
        <begin position="1"/>
        <end position="10"/>
    </location>
</feature>
<reference evidence="3" key="1">
    <citation type="submission" date="2025-08" db="UniProtKB">
        <authorList>
            <consortium name="RefSeq"/>
        </authorList>
    </citation>
    <scope>IDENTIFICATION</scope>
</reference>
<dbReference type="GeneID" id="109114031"/>
<protein>
    <submittedName>
        <fullName evidence="3">Uncharacterized protein LOC109114031</fullName>
    </submittedName>
</protein>
<feature type="region of interest" description="Disordered" evidence="1">
    <location>
        <begin position="1"/>
        <end position="127"/>
    </location>
</feature>